<name>A0A0N4VYU2_HAEPC</name>
<evidence type="ECO:0000313" key="1">
    <source>
        <dbReference type="EMBL" id="VDO14886.1"/>
    </source>
</evidence>
<reference evidence="1 2" key="2">
    <citation type="submission" date="2018-11" db="EMBL/GenBank/DDBJ databases">
        <authorList>
            <consortium name="Pathogen Informatics"/>
        </authorList>
    </citation>
    <scope>NUCLEOTIDE SEQUENCE [LARGE SCALE GENOMIC DNA]</scope>
    <source>
        <strain evidence="1 2">MHpl1</strain>
    </source>
</reference>
<dbReference type="EMBL" id="UZAF01005129">
    <property type="protein sequence ID" value="VDO14886.1"/>
    <property type="molecule type" value="Genomic_DNA"/>
</dbReference>
<dbReference type="Proteomes" id="UP000268014">
    <property type="component" value="Unassembled WGS sequence"/>
</dbReference>
<evidence type="ECO:0000313" key="2">
    <source>
        <dbReference type="Proteomes" id="UP000268014"/>
    </source>
</evidence>
<gene>
    <name evidence="1" type="ORF">HPLM_LOCUS2461</name>
</gene>
<reference evidence="3" key="1">
    <citation type="submission" date="2017-02" db="UniProtKB">
        <authorList>
            <consortium name="WormBaseParasite"/>
        </authorList>
    </citation>
    <scope>IDENTIFICATION</scope>
</reference>
<accession>A0A0N4VYU2</accession>
<protein>
    <submittedName>
        <fullName evidence="1 3">Uncharacterized protein</fullName>
    </submittedName>
</protein>
<sequence>MTLPVYRTANRRPSSVGTILVTLPPVHAPKQSTSPVDMSTIMILLLFGDTANITFDVVRSQTI</sequence>
<organism evidence="3">
    <name type="scientific">Haemonchus placei</name>
    <name type="common">Barber's pole worm</name>
    <dbReference type="NCBI Taxonomy" id="6290"/>
    <lineage>
        <taxon>Eukaryota</taxon>
        <taxon>Metazoa</taxon>
        <taxon>Ecdysozoa</taxon>
        <taxon>Nematoda</taxon>
        <taxon>Chromadorea</taxon>
        <taxon>Rhabditida</taxon>
        <taxon>Rhabditina</taxon>
        <taxon>Rhabditomorpha</taxon>
        <taxon>Strongyloidea</taxon>
        <taxon>Trichostrongylidae</taxon>
        <taxon>Haemonchus</taxon>
    </lineage>
</organism>
<keyword evidence="2" id="KW-1185">Reference proteome</keyword>
<evidence type="ECO:0000313" key="3">
    <source>
        <dbReference type="WBParaSite" id="HPLM_0000246301-mRNA-1"/>
    </source>
</evidence>
<proteinExistence type="predicted"/>
<dbReference type="AlphaFoldDB" id="A0A0N4VYU2"/>
<dbReference type="WBParaSite" id="HPLM_0000246301-mRNA-1">
    <property type="protein sequence ID" value="HPLM_0000246301-mRNA-1"/>
    <property type="gene ID" value="HPLM_0000246301"/>
</dbReference>